<dbReference type="AlphaFoldDB" id="A0A176WBY0"/>
<organism evidence="2 3">
    <name type="scientific">Marchantia polymorpha subsp. ruderalis</name>
    <dbReference type="NCBI Taxonomy" id="1480154"/>
    <lineage>
        <taxon>Eukaryota</taxon>
        <taxon>Viridiplantae</taxon>
        <taxon>Streptophyta</taxon>
        <taxon>Embryophyta</taxon>
        <taxon>Marchantiophyta</taxon>
        <taxon>Marchantiopsida</taxon>
        <taxon>Marchantiidae</taxon>
        <taxon>Marchantiales</taxon>
        <taxon>Marchantiaceae</taxon>
        <taxon>Marchantia</taxon>
    </lineage>
</organism>
<keyword evidence="3" id="KW-1185">Reference proteome</keyword>
<protein>
    <submittedName>
        <fullName evidence="2">Uncharacterized protein</fullName>
    </submittedName>
</protein>
<evidence type="ECO:0000256" key="1">
    <source>
        <dbReference type="SAM" id="MobiDB-lite"/>
    </source>
</evidence>
<proteinExistence type="predicted"/>
<feature type="compositionally biased region" description="Basic and acidic residues" evidence="1">
    <location>
        <begin position="37"/>
        <end position="49"/>
    </location>
</feature>
<evidence type="ECO:0000313" key="2">
    <source>
        <dbReference type="EMBL" id="OAE29892.1"/>
    </source>
</evidence>
<feature type="region of interest" description="Disordered" evidence="1">
    <location>
        <begin position="20"/>
        <end position="49"/>
    </location>
</feature>
<reference evidence="2" key="1">
    <citation type="submission" date="2016-03" db="EMBL/GenBank/DDBJ databases">
        <title>Mechanisms controlling the formation of the plant cell surface in tip-growing cells are functionally conserved among land plants.</title>
        <authorList>
            <person name="Honkanen S."/>
            <person name="Jones V.A."/>
            <person name="Morieri G."/>
            <person name="Champion C."/>
            <person name="Hetherington A.J."/>
            <person name="Kelly S."/>
            <person name="Saint-Marcoux D."/>
            <person name="Proust H."/>
            <person name="Prescott H."/>
            <person name="Dolan L."/>
        </authorList>
    </citation>
    <scope>NUCLEOTIDE SEQUENCE [LARGE SCALE GENOMIC DNA]</scope>
    <source>
        <tissue evidence="2">Whole gametophyte</tissue>
    </source>
</reference>
<sequence length="98" mass="11445">MVTVQNHRVNIQLARHNLIEKRKKTRESKGTKPSHFSLDRGSDMEEDRRKTFSAELKPVCHYAKYRSLLEFRLVRMIRSPSDAVLVNLAFHGAQDPQK</sequence>
<comment type="caution">
    <text evidence="2">The sequence shown here is derived from an EMBL/GenBank/DDBJ whole genome shotgun (WGS) entry which is preliminary data.</text>
</comment>
<gene>
    <name evidence="2" type="ORF">AXG93_773s1320</name>
</gene>
<evidence type="ECO:0000313" key="3">
    <source>
        <dbReference type="Proteomes" id="UP000077202"/>
    </source>
</evidence>
<name>A0A176WBY0_MARPO</name>
<dbReference type="Proteomes" id="UP000077202">
    <property type="component" value="Unassembled WGS sequence"/>
</dbReference>
<accession>A0A176WBY0</accession>
<dbReference type="EMBL" id="LVLJ01001380">
    <property type="protein sequence ID" value="OAE29892.1"/>
    <property type="molecule type" value="Genomic_DNA"/>
</dbReference>